<accession>A6KA63</accession>
<reference evidence="1 2" key="2">
    <citation type="submission" date="2005-09" db="EMBL/GenBank/DDBJ databases">
        <authorList>
            <person name="Mural R.J."/>
            <person name="Li P.W."/>
            <person name="Adams M.D."/>
            <person name="Amanatides P.G."/>
            <person name="Baden-Tillson H."/>
            <person name="Barnstead M."/>
            <person name="Chin S.H."/>
            <person name="Dew I."/>
            <person name="Evans C.A."/>
            <person name="Ferriera S."/>
            <person name="Flanigan M."/>
            <person name="Fosler C."/>
            <person name="Glodek A."/>
            <person name="Gu Z."/>
            <person name="Holt R.A."/>
            <person name="Jennings D."/>
            <person name="Kraft C.L."/>
            <person name="Lu F."/>
            <person name="Nguyen T."/>
            <person name="Nusskern D.R."/>
            <person name="Pfannkoch C.M."/>
            <person name="Sitter C."/>
            <person name="Sutton G.G."/>
            <person name="Venter J.C."/>
            <person name="Wang Z."/>
            <person name="Woodage T."/>
            <person name="Zheng X.H."/>
            <person name="Zhong F."/>
        </authorList>
    </citation>
    <scope>NUCLEOTIDE SEQUENCE [LARGE SCALE GENOMIC DNA]</scope>
    <source>
        <strain evidence="1">BN</strain>
        <strain evidence="2">BN, Sprague-Dawley</strain>
    </source>
</reference>
<gene>
    <name evidence="1" type="primary">Cope_predicted</name>
    <name evidence="1" type="ORF">rCG_38784</name>
</gene>
<evidence type="ECO:0000313" key="2">
    <source>
        <dbReference type="Proteomes" id="UP000234681"/>
    </source>
</evidence>
<proteinExistence type="predicted"/>
<dbReference type="Proteomes" id="UP000234681">
    <property type="component" value="Chromosome 16"/>
</dbReference>
<dbReference type="EMBL" id="CH474031">
    <property type="protein sequence ID" value="EDL90677.1"/>
    <property type="molecule type" value="Genomic_DNA"/>
</dbReference>
<sequence>MTTSCFPSACPQPLPNVDPLPSLPQWRKTGDVIFGIGVWVTSQLSSSLMWSKETWCPPKLGGQTQATLSRKHKAMVPLPYRVNDENSGTAWCHLPSLW</sequence>
<name>A6KA63_RAT</name>
<reference evidence="1" key="1">
    <citation type="journal article" date="2005" name="Genome Res.">
        <title>Gene and alternative splicing annotation with AIR.</title>
        <authorList>
            <person name="Florea L."/>
            <person name="Di Francesco V."/>
            <person name="Miller J."/>
            <person name="Turner R."/>
            <person name="Yao A."/>
            <person name="Harris M."/>
            <person name="Walenz B."/>
            <person name="Mobarry C."/>
            <person name="Merkulov G.V."/>
            <person name="Charlab R."/>
            <person name="Dew I."/>
            <person name="Deng Z."/>
            <person name="Istrail S."/>
            <person name="Li P."/>
            <person name="Sutton G."/>
        </authorList>
    </citation>
    <scope>NUCLEOTIDE SEQUENCE</scope>
    <source>
        <strain evidence="1">BN</strain>
    </source>
</reference>
<protein>
    <submittedName>
        <fullName evidence="1">Coatomer protein complex, subunit epsilon (Predicted), isoform CRA_e</fullName>
    </submittedName>
</protein>
<dbReference type="AlphaFoldDB" id="A6KA63"/>
<dbReference type="EMBL" id="CH474031">
    <property type="protein sequence ID" value="EDL90678.1"/>
    <property type="molecule type" value="Genomic_DNA"/>
</dbReference>
<organism evidence="1 2">
    <name type="scientific">Rattus norvegicus</name>
    <name type="common">Rat</name>
    <dbReference type="NCBI Taxonomy" id="10116"/>
    <lineage>
        <taxon>Eukaryota</taxon>
        <taxon>Metazoa</taxon>
        <taxon>Chordata</taxon>
        <taxon>Craniata</taxon>
        <taxon>Vertebrata</taxon>
        <taxon>Euteleostomi</taxon>
        <taxon>Mammalia</taxon>
        <taxon>Eutheria</taxon>
        <taxon>Euarchontoglires</taxon>
        <taxon>Glires</taxon>
        <taxon>Rodentia</taxon>
        <taxon>Myomorpha</taxon>
        <taxon>Muroidea</taxon>
        <taxon>Muridae</taxon>
        <taxon>Murinae</taxon>
        <taxon>Rattus</taxon>
    </lineage>
</organism>
<evidence type="ECO:0000313" key="1">
    <source>
        <dbReference type="EMBL" id="EDL90678.1"/>
    </source>
</evidence>